<dbReference type="Proteomes" id="UP000017834">
    <property type="component" value="Unassembled WGS sequence"/>
</dbReference>
<keyword evidence="1" id="KW-0472">Membrane</keyword>
<proteinExistence type="predicted"/>
<organism evidence="2 3">
    <name type="scientific">Enterobacter cloacae S611</name>
    <dbReference type="NCBI Taxonomy" id="1399146"/>
    <lineage>
        <taxon>Bacteria</taxon>
        <taxon>Pseudomonadati</taxon>
        <taxon>Pseudomonadota</taxon>
        <taxon>Gammaproteobacteria</taxon>
        <taxon>Enterobacterales</taxon>
        <taxon>Enterobacteriaceae</taxon>
        <taxon>Enterobacter</taxon>
        <taxon>Enterobacter cloacae complex</taxon>
    </lineage>
</organism>
<reference evidence="2 3" key="1">
    <citation type="journal article" date="2014" name="Genome Announc.">
        <title>Draft Genome Sequence of Enterobacter cloacae Strain S611.</title>
        <authorList>
            <person name="Wang D."/>
            <person name="Han C.S."/>
            <person name="Dichosa A.E."/>
            <person name="Gleasner C.D."/>
            <person name="Johnson S.L."/>
            <person name="Daligault H.E."/>
            <person name="Davenport K.W."/>
            <person name="Li P.E."/>
            <person name="Pierson E.A."/>
            <person name="Pierson L.S.III."/>
        </authorList>
    </citation>
    <scope>NUCLEOTIDE SEQUENCE [LARGE SCALE GENOMIC DNA]</scope>
    <source>
        <strain evidence="2 3">S611</strain>
    </source>
</reference>
<protein>
    <submittedName>
        <fullName evidence="2">Uncharacterized protein</fullName>
    </submittedName>
</protein>
<dbReference type="EMBL" id="AXOM01000037">
    <property type="protein sequence ID" value="ESS58939.1"/>
    <property type="molecule type" value="Genomic_DNA"/>
</dbReference>
<keyword evidence="1" id="KW-0812">Transmembrane</keyword>
<feature type="transmembrane region" description="Helical" evidence="1">
    <location>
        <begin position="37"/>
        <end position="57"/>
    </location>
</feature>
<sequence>MALRLSGLQNRAVGIAGWRFAYPAYKNSAVGIAGWRFAYPAYVTHLTVVQTLFVGPIRHRRHRATHR</sequence>
<evidence type="ECO:0000256" key="1">
    <source>
        <dbReference type="SAM" id="Phobius"/>
    </source>
</evidence>
<accession>A0ABP2ZSM8</accession>
<keyword evidence="1" id="KW-1133">Transmembrane helix</keyword>
<evidence type="ECO:0000313" key="3">
    <source>
        <dbReference type="Proteomes" id="UP000017834"/>
    </source>
</evidence>
<gene>
    <name evidence="2" type="ORF">EDP2_3759</name>
</gene>
<evidence type="ECO:0000313" key="2">
    <source>
        <dbReference type="EMBL" id="ESS58939.1"/>
    </source>
</evidence>
<comment type="caution">
    <text evidence="2">The sequence shown here is derived from an EMBL/GenBank/DDBJ whole genome shotgun (WGS) entry which is preliminary data.</text>
</comment>
<keyword evidence="3" id="KW-1185">Reference proteome</keyword>
<name>A0ABP2ZSM8_ENTCL</name>